<evidence type="ECO:0000313" key="4">
    <source>
        <dbReference type="Proteomes" id="UP001210609"/>
    </source>
</evidence>
<dbReference type="RefSeq" id="WP_018093656.1">
    <property type="nucleotide sequence ID" value="NZ_BLIP01000001.1"/>
</dbReference>
<dbReference type="AlphaFoldDB" id="A0A640THD1"/>
<reference evidence="1 3" key="1">
    <citation type="submission" date="2019-12" db="EMBL/GenBank/DDBJ databases">
        <title>Whole genome shotgun sequence of Streptomyces libani subsp. libani NBRC 13452.</title>
        <authorList>
            <person name="Ichikawa N."/>
            <person name="Kimura A."/>
            <person name="Kitahashi Y."/>
            <person name="Komaki H."/>
            <person name="Tamura T."/>
        </authorList>
    </citation>
    <scope>NUCLEOTIDE SEQUENCE [LARGE SCALE GENOMIC DNA]</scope>
    <source>
        <strain evidence="1 3">NBRC 13452</strain>
    </source>
</reference>
<keyword evidence="4" id="KW-1185">Reference proteome</keyword>
<dbReference type="Proteomes" id="UP001210609">
    <property type="component" value="Chromosome"/>
</dbReference>
<evidence type="ECO:0008006" key="5">
    <source>
        <dbReference type="Google" id="ProtNLM"/>
    </source>
</evidence>
<dbReference type="EMBL" id="CP114202">
    <property type="protein sequence ID" value="WAT95849.1"/>
    <property type="molecule type" value="Genomic_DNA"/>
</dbReference>
<accession>A0A640THD1</accession>
<sequence>MIVWQMNGGRAMQQDFAANVRATGTALANSSRNPAALLLVCDHWVVSGRRALAVTPIPEPSAQKHWFRAAALAVKGGAQCHQAVEKDDVSLLGRSERTLISARNELDEVRLRFRHFGVRIDHRGPSERAR</sequence>
<name>A0A640THD1_STRNI</name>
<evidence type="ECO:0000313" key="3">
    <source>
        <dbReference type="Proteomes" id="UP000429552"/>
    </source>
</evidence>
<proteinExistence type="predicted"/>
<evidence type="ECO:0000313" key="1">
    <source>
        <dbReference type="EMBL" id="GFE21135.1"/>
    </source>
</evidence>
<dbReference type="EMBL" id="BLIP01000001">
    <property type="protein sequence ID" value="GFE21135.1"/>
    <property type="molecule type" value="Genomic_DNA"/>
</dbReference>
<dbReference type="Proteomes" id="UP000429552">
    <property type="component" value="Unassembled WGS sequence"/>
</dbReference>
<reference evidence="2 4" key="2">
    <citation type="submission" date="2022-12" db="EMBL/GenBank/DDBJ databases">
        <authorList>
            <person name="Ruckert C."/>
            <person name="Busche T."/>
            <person name="Kalinowski J."/>
            <person name="Wittmann C."/>
        </authorList>
    </citation>
    <scope>NUCLEOTIDE SEQUENCE [LARGE SCALE GENOMIC DNA]</scope>
    <source>
        <strain evidence="2 4">DSM 40555</strain>
    </source>
</reference>
<evidence type="ECO:0000313" key="2">
    <source>
        <dbReference type="EMBL" id="WAT95849.1"/>
    </source>
</evidence>
<gene>
    <name evidence="1" type="ORF">Sliba_15880</name>
    <name evidence="2" type="ORF">STRLI_001610</name>
</gene>
<organism evidence="1 3">
    <name type="scientific">Streptomyces nigrescens</name>
    <dbReference type="NCBI Taxonomy" id="1920"/>
    <lineage>
        <taxon>Bacteria</taxon>
        <taxon>Bacillati</taxon>
        <taxon>Actinomycetota</taxon>
        <taxon>Actinomycetes</taxon>
        <taxon>Kitasatosporales</taxon>
        <taxon>Streptomycetaceae</taxon>
        <taxon>Streptomyces</taxon>
    </lineage>
</organism>
<protein>
    <recommendedName>
        <fullName evidence="5">SAV-6107-like HEPN domain-containing protein</fullName>
    </recommendedName>
</protein>